<reference evidence="1 2" key="2">
    <citation type="journal article" date="2022" name="Mol. Ecol. Resour.">
        <title>The genomes of chicory, endive, great burdock and yacon provide insights into Asteraceae paleo-polyploidization history and plant inulin production.</title>
        <authorList>
            <person name="Fan W."/>
            <person name="Wang S."/>
            <person name="Wang H."/>
            <person name="Wang A."/>
            <person name="Jiang F."/>
            <person name="Liu H."/>
            <person name="Zhao H."/>
            <person name="Xu D."/>
            <person name="Zhang Y."/>
        </authorList>
    </citation>
    <scope>NUCLEOTIDE SEQUENCE [LARGE SCALE GENOMIC DNA]</scope>
    <source>
        <strain evidence="2">cv. Niubang</strain>
    </source>
</reference>
<accession>A0ACB9DMU7</accession>
<evidence type="ECO:0000313" key="1">
    <source>
        <dbReference type="EMBL" id="KAI3747870.1"/>
    </source>
</evidence>
<dbReference type="Proteomes" id="UP001055879">
    <property type="component" value="Linkage Group LG03"/>
</dbReference>
<proteinExistence type="predicted"/>
<sequence length="104" mass="11482">MDRLLRERASCKYGFEGASAAREGFTQRILVVANRLPVSAVRRGEESWSLKDSAGGLVSAFSDHNSNMKVGWFLHTPFPSFEIYNTLPSRSDILHAVLVADLVG</sequence>
<dbReference type="EMBL" id="CM042049">
    <property type="protein sequence ID" value="KAI3747870.1"/>
    <property type="molecule type" value="Genomic_DNA"/>
</dbReference>
<organism evidence="1 2">
    <name type="scientific">Arctium lappa</name>
    <name type="common">Greater burdock</name>
    <name type="synonym">Lappa major</name>
    <dbReference type="NCBI Taxonomy" id="4217"/>
    <lineage>
        <taxon>Eukaryota</taxon>
        <taxon>Viridiplantae</taxon>
        <taxon>Streptophyta</taxon>
        <taxon>Embryophyta</taxon>
        <taxon>Tracheophyta</taxon>
        <taxon>Spermatophyta</taxon>
        <taxon>Magnoliopsida</taxon>
        <taxon>eudicotyledons</taxon>
        <taxon>Gunneridae</taxon>
        <taxon>Pentapetalae</taxon>
        <taxon>asterids</taxon>
        <taxon>campanulids</taxon>
        <taxon>Asterales</taxon>
        <taxon>Asteraceae</taxon>
        <taxon>Carduoideae</taxon>
        <taxon>Cardueae</taxon>
        <taxon>Arctiinae</taxon>
        <taxon>Arctium</taxon>
    </lineage>
</organism>
<comment type="caution">
    <text evidence="1">The sequence shown here is derived from an EMBL/GenBank/DDBJ whole genome shotgun (WGS) entry which is preliminary data.</text>
</comment>
<evidence type="ECO:0000313" key="2">
    <source>
        <dbReference type="Proteomes" id="UP001055879"/>
    </source>
</evidence>
<keyword evidence="2" id="KW-1185">Reference proteome</keyword>
<reference evidence="2" key="1">
    <citation type="journal article" date="2022" name="Mol. Ecol. Resour.">
        <title>The genomes of chicory, endive, great burdock and yacon provide insights into Asteraceae palaeo-polyploidization history and plant inulin production.</title>
        <authorList>
            <person name="Fan W."/>
            <person name="Wang S."/>
            <person name="Wang H."/>
            <person name="Wang A."/>
            <person name="Jiang F."/>
            <person name="Liu H."/>
            <person name="Zhao H."/>
            <person name="Xu D."/>
            <person name="Zhang Y."/>
        </authorList>
    </citation>
    <scope>NUCLEOTIDE SEQUENCE [LARGE SCALE GENOMIC DNA]</scope>
    <source>
        <strain evidence="2">cv. Niubang</strain>
    </source>
</reference>
<protein>
    <submittedName>
        <fullName evidence="1">Uncharacterized protein</fullName>
    </submittedName>
</protein>
<gene>
    <name evidence="1" type="ORF">L6452_10579</name>
</gene>
<name>A0ACB9DMU7_ARCLA</name>